<evidence type="ECO:0000313" key="1">
    <source>
        <dbReference type="EMBL" id="MCY1712994.1"/>
    </source>
</evidence>
<gene>
    <name evidence="1" type="ORF">OUY18_01820</name>
</gene>
<dbReference type="Proteomes" id="UP001082703">
    <property type="component" value="Unassembled WGS sequence"/>
</dbReference>
<name>A0ABT4BQB1_9FIRM</name>
<comment type="caution">
    <text evidence="1">The sequence shown here is derived from an EMBL/GenBank/DDBJ whole genome shotgun (WGS) entry which is preliminary data.</text>
</comment>
<accession>A0ABT4BQB1</accession>
<keyword evidence="2" id="KW-1185">Reference proteome</keyword>
<dbReference type="RefSeq" id="WP_268057006.1">
    <property type="nucleotide sequence ID" value="NZ_JAPOHA010000002.1"/>
</dbReference>
<organism evidence="1 2">
    <name type="scientific">Caproiciproducens galactitolivorans</name>
    <dbReference type="NCBI Taxonomy" id="642589"/>
    <lineage>
        <taxon>Bacteria</taxon>
        <taxon>Bacillati</taxon>
        <taxon>Bacillota</taxon>
        <taxon>Clostridia</taxon>
        <taxon>Eubacteriales</taxon>
        <taxon>Acutalibacteraceae</taxon>
        <taxon>Caproiciproducens</taxon>
    </lineage>
</organism>
<protein>
    <submittedName>
        <fullName evidence="1">Uncharacterized protein</fullName>
    </submittedName>
</protein>
<reference evidence="1 2" key="1">
    <citation type="submission" date="2022-11" db="EMBL/GenBank/DDBJ databases">
        <authorList>
            <person name="Caiyu Z."/>
        </authorList>
    </citation>
    <scope>NUCLEOTIDE SEQUENCE [LARGE SCALE GENOMIC DNA]</scope>
    <source>
        <strain evidence="1 2">YR-4</strain>
    </source>
</reference>
<dbReference type="EMBL" id="JAPOHA010000002">
    <property type="protein sequence ID" value="MCY1712994.1"/>
    <property type="molecule type" value="Genomic_DNA"/>
</dbReference>
<proteinExistence type="predicted"/>
<evidence type="ECO:0000313" key="2">
    <source>
        <dbReference type="Proteomes" id="UP001082703"/>
    </source>
</evidence>
<sequence>MNAKQKAMLQSKLMVYKVCYQKAERHKDQKRMDQIEVFMDELQDQIENLDS</sequence>